<dbReference type="Pfam" id="PF17657">
    <property type="entry name" value="DNA_pol3_finger"/>
    <property type="match status" value="1"/>
</dbReference>
<dbReference type="Pfam" id="PF14579">
    <property type="entry name" value="HHH_6"/>
    <property type="match status" value="1"/>
</dbReference>
<evidence type="ECO:0000256" key="4">
    <source>
        <dbReference type="ARBA" id="ARBA00022705"/>
    </source>
</evidence>
<feature type="domain" description="Polymerase/histidinol phosphatase N-terminal" evidence="7">
    <location>
        <begin position="12"/>
        <end position="88"/>
    </location>
</feature>
<reference evidence="8 9" key="1">
    <citation type="journal article" date="2016" name="J. Dairy Sci.">
        <title>Characterization and adsorption of Lactobacillus virulent phage P1.</title>
        <authorList>
            <person name="Chen X."/>
            <person name="Xi Y."/>
            <person name="Zhang H."/>
            <person name="Wang Z."/>
            <person name="Fan M."/>
            <person name="Liu Y."/>
            <person name="Wu W."/>
        </authorList>
    </citation>
    <scope>NUCLEOTIDE SEQUENCE [LARGE SCALE GENOMIC DNA]</scope>
</reference>
<evidence type="ECO:0000256" key="6">
    <source>
        <dbReference type="ARBA" id="ARBA00049244"/>
    </source>
</evidence>
<dbReference type="GO" id="GO:0003887">
    <property type="term" value="F:DNA-directed DNA polymerase activity"/>
    <property type="evidence" value="ECO:0007669"/>
    <property type="project" value="UniProtKB-KW"/>
</dbReference>
<evidence type="ECO:0000259" key="7">
    <source>
        <dbReference type="SMART" id="SM00481"/>
    </source>
</evidence>
<evidence type="ECO:0000256" key="2">
    <source>
        <dbReference type="ARBA" id="ARBA00022679"/>
    </source>
</evidence>
<proteinExistence type="predicted"/>
<dbReference type="Proteomes" id="UP000222183">
    <property type="component" value="Segment"/>
</dbReference>
<dbReference type="PANTHER" id="PTHR32294">
    <property type="entry name" value="DNA POLYMERASE III SUBUNIT ALPHA"/>
    <property type="match status" value="1"/>
</dbReference>
<accession>A0A1S5RCQ1</accession>
<dbReference type="EMBL" id="KX223815">
    <property type="protein sequence ID" value="ANO57956.1"/>
    <property type="molecule type" value="Genomic_DNA"/>
</dbReference>
<dbReference type="Pfam" id="PF07733">
    <property type="entry name" value="DNA_pol3_alpha"/>
    <property type="match status" value="1"/>
</dbReference>
<dbReference type="Pfam" id="PF02811">
    <property type="entry name" value="PHP"/>
    <property type="match status" value="1"/>
</dbReference>
<keyword evidence="3" id="KW-0548">Nucleotidyltransferase</keyword>
<dbReference type="InterPro" id="IPR016195">
    <property type="entry name" value="Pol/histidinol_Pase-like"/>
</dbReference>
<dbReference type="SUPFAM" id="SSF89550">
    <property type="entry name" value="PHP domain-like"/>
    <property type="match status" value="1"/>
</dbReference>
<dbReference type="InterPro" id="IPR004805">
    <property type="entry name" value="DnaE2/DnaE/PolC"/>
</dbReference>
<dbReference type="InterPro" id="IPR011708">
    <property type="entry name" value="DNA_pol3_alpha_NTPase_dom"/>
</dbReference>
<dbReference type="InterPro" id="IPR004013">
    <property type="entry name" value="PHP_dom"/>
</dbReference>
<dbReference type="GO" id="GO:0006260">
    <property type="term" value="P:DNA replication"/>
    <property type="evidence" value="ECO:0007669"/>
    <property type="project" value="UniProtKB-KW"/>
</dbReference>
<evidence type="ECO:0000256" key="3">
    <source>
        <dbReference type="ARBA" id="ARBA00022695"/>
    </source>
</evidence>
<keyword evidence="5" id="KW-0239">DNA-directed DNA polymerase</keyword>
<name>A0A1S5RCQ1_9CAUD</name>
<comment type="catalytic activity">
    <reaction evidence="6">
        <text>DNA(n) + a 2'-deoxyribonucleoside 5'-triphosphate = DNA(n+1) + diphosphate</text>
        <dbReference type="Rhea" id="RHEA:22508"/>
        <dbReference type="Rhea" id="RHEA-COMP:17339"/>
        <dbReference type="Rhea" id="RHEA-COMP:17340"/>
        <dbReference type="ChEBI" id="CHEBI:33019"/>
        <dbReference type="ChEBI" id="CHEBI:61560"/>
        <dbReference type="ChEBI" id="CHEBI:173112"/>
        <dbReference type="EC" id="2.7.7.7"/>
    </reaction>
</comment>
<evidence type="ECO:0000313" key="8">
    <source>
        <dbReference type="EMBL" id="ANO57956.1"/>
    </source>
</evidence>
<dbReference type="InterPro" id="IPR040982">
    <property type="entry name" value="DNA_pol3_finger"/>
</dbReference>
<keyword evidence="4" id="KW-0235">DNA replication</keyword>
<dbReference type="Gene3D" id="3.20.20.140">
    <property type="entry name" value="Metal-dependent hydrolases"/>
    <property type="match status" value="1"/>
</dbReference>
<keyword evidence="9" id="KW-1185">Reference proteome</keyword>
<dbReference type="GO" id="GO:0008408">
    <property type="term" value="F:3'-5' exonuclease activity"/>
    <property type="evidence" value="ECO:0007669"/>
    <property type="project" value="InterPro"/>
</dbReference>
<sequence length="1286" mass="147137">MDKNELIAYKYGNLHGHTDLSSNLRFLDSTITIKEMLDYANKIGLKAVSFTGHESLSDHIKAERYYHDNQDKFKDIKLVLGNEIYLVDQSEMEKAEEANEPFKFNHFLLNALDKKGHEFLQKQSSLAWSHYHVYHGAERVPSFYGEIEALMKSGDYKGHVIASTACLGGYVAQELLAYEDDGDKVHLNKVKAMIDWAIKVFGKDNFFLELMPSHNKEQLVVNNWLKRISKSLGVPFIITTDSHYLNESQRPVHGALLLSRNQERDLSVYDTAHLFSVEELFEFFDDDTLTKAFTALHSIIERVQDYSLEHTPIVPKGHIPEFEKPTYEDFYHGEDLPNIKVMVESEHETDGYLMKLALDGLKKHGLLDKNDYLKRLDLEVGELVKITENIGQPMSSYFIAQHDFVDIMWSQSLVGPGRGSSSCWLLNYLIGLTQVDALKYDLPHYRFLSAERVTENTASNYPDIDTDTEASKREKIIDKVKEVYGKDKVLNFATFTTIGTRAAIKYAGRGLGIDNNEVNYIVSLLPADGHDEWPITDALLGNEKKGRKPSNKLLSEVNKYPNMKETIIGLFGLVVGRSEHASGVLVANNGYTEHNAAMLTPNGIAVTQFDADDSEYAGMIKFDFLSLSALDKVHCAIDMLIKDGLVNKQDTLRETYMKYFGPEALDMTNPEMYKMLFDGKVIDAFEFSSSVGYKTLRKLNARDYMALVSANGLMRLTGGDSDELALDRFIRYQNNPSDWDMDMNHAGLNDNEKKLMHELLDDYKGVNNSQERLMQMVLKIADYSLQEANKLRKSIAKKDKKKQEEQHVFFLKKAKEHGLRDEFAKYVWDEQISIQSGYAFSVSHSLPYTLILMVEMNICYRFDPIYWQTAVLSVNAKTYGDEMANPDYNKLATAIGQLPKGLVTYPDINRSEVGFVPKITEQSKNILLGLNAISGIGTNEIESIMDNRPYDSLDDFIDKNKEVFSIKKMILLIKSGAFNYFENDRRKLMIDYISEVTEPKAKLTTVQIKKIKDKIPEEYELQKNAYLMKKHVKDNDVKLDSPIGRWFLNTVEPLIVEYENGLKKTPEDSLWSIDDERLVIDTKRYNKWFNVFAKPLKEWLKTPEAVEIERKKRCAELWTKECKGNPEHWAFEALNFYPEKHELEVSTLGTMLNYQAFNELEPEPKVIKEVTSRNGRKFSIYENHIIAGTIVAKNNIKSTVSLLTPDGLAIVSLGRQLYAKLGKKEMVGQGKNRHCVSDSWLERGNKLVVTGYRQQDSFRLRRDHNLSTTAMLINGYGSKVRLVFDK</sequence>
<evidence type="ECO:0000256" key="5">
    <source>
        <dbReference type="ARBA" id="ARBA00022932"/>
    </source>
</evidence>
<evidence type="ECO:0000256" key="1">
    <source>
        <dbReference type="ARBA" id="ARBA00012417"/>
    </source>
</evidence>
<dbReference type="InterPro" id="IPR003141">
    <property type="entry name" value="Pol/His_phosphatase_N"/>
</dbReference>
<organism evidence="8 9">
    <name type="scientific">Lactobacillus phage P1</name>
    <dbReference type="NCBI Taxonomy" id="1846168"/>
    <lineage>
        <taxon>Viruses</taxon>
        <taxon>Duplodnaviria</taxon>
        <taxon>Heunggongvirae</taxon>
        <taxon>Uroviricota</taxon>
        <taxon>Caudoviricetes</taxon>
        <taxon>Tybeckvirinae</taxon>
        <taxon>Maenadvirus</taxon>
        <taxon>Maenadvirus P1</taxon>
    </lineage>
</organism>
<keyword evidence="2" id="KW-0808">Transferase</keyword>
<dbReference type="EC" id="2.7.7.7" evidence="1"/>
<gene>
    <name evidence="8" type="ORF">LVP1_g027</name>
</gene>
<dbReference type="PANTHER" id="PTHR32294:SF0">
    <property type="entry name" value="DNA POLYMERASE III SUBUNIT ALPHA"/>
    <property type="match status" value="1"/>
</dbReference>
<protein>
    <recommendedName>
        <fullName evidence="1">DNA-directed DNA polymerase</fullName>
        <ecNumber evidence="1">2.7.7.7</ecNumber>
    </recommendedName>
</protein>
<dbReference type="InterPro" id="IPR029460">
    <property type="entry name" value="DNAPol_HHH"/>
</dbReference>
<dbReference type="SMART" id="SM00481">
    <property type="entry name" value="POLIIIAc"/>
    <property type="match status" value="1"/>
</dbReference>
<dbReference type="Gene3D" id="1.10.150.870">
    <property type="match status" value="1"/>
</dbReference>
<evidence type="ECO:0000313" key="9">
    <source>
        <dbReference type="Proteomes" id="UP000222183"/>
    </source>
</evidence>